<dbReference type="AlphaFoldDB" id="A0A0D0EB14"/>
<evidence type="ECO:0000313" key="3">
    <source>
        <dbReference type="Proteomes" id="UP000054538"/>
    </source>
</evidence>
<sequence length="81" mass="9054">MPRQQAAMPRPEISSKKKSVQLRGAHVPGVLCCVMGPVSAKRKARTQVWRGPQSLLVSTWSPPSFKIVPSRYRRRTAATRV</sequence>
<dbReference type="EMBL" id="KN824825">
    <property type="protein sequence ID" value="KIL00870.1"/>
    <property type="molecule type" value="Genomic_DNA"/>
</dbReference>
<evidence type="ECO:0000256" key="1">
    <source>
        <dbReference type="SAM" id="MobiDB-lite"/>
    </source>
</evidence>
<dbReference type="InParanoid" id="A0A0D0EB14"/>
<gene>
    <name evidence="2" type="ORF">PAXRUDRAFT_462947</name>
</gene>
<name>A0A0D0EB14_9AGAM</name>
<protein>
    <submittedName>
        <fullName evidence="2">Uncharacterized protein</fullName>
    </submittedName>
</protein>
<keyword evidence="3" id="KW-1185">Reference proteome</keyword>
<feature type="region of interest" description="Disordered" evidence="1">
    <location>
        <begin position="1"/>
        <end position="20"/>
    </location>
</feature>
<reference evidence="3" key="2">
    <citation type="submission" date="2015-01" db="EMBL/GenBank/DDBJ databases">
        <title>Evolutionary Origins and Diversification of the Mycorrhizal Mutualists.</title>
        <authorList>
            <consortium name="DOE Joint Genome Institute"/>
            <consortium name="Mycorrhizal Genomics Consortium"/>
            <person name="Kohler A."/>
            <person name="Kuo A."/>
            <person name="Nagy L.G."/>
            <person name="Floudas D."/>
            <person name="Copeland A."/>
            <person name="Barry K.W."/>
            <person name="Cichocki N."/>
            <person name="Veneault-Fourrey C."/>
            <person name="LaButti K."/>
            <person name="Lindquist E.A."/>
            <person name="Lipzen A."/>
            <person name="Lundell T."/>
            <person name="Morin E."/>
            <person name="Murat C."/>
            <person name="Riley R."/>
            <person name="Ohm R."/>
            <person name="Sun H."/>
            <person name="Tunlid A."/>
            <person name="Henrissat B."/>
            <person name="Grigoriev I.V."/>
            <person name="Hibbett D.S."/>
            <person name="Martin F."/>
        </authorList>
    </citation>
    <scope>NUCLEOTIDE SEQUENCE [LARGE SCALE GENOMIC DNA]</scope>
    <source>
        <strain evidence="3">Ve08.2h10</strain>
    </source>
</reference>
<proteinExistence type="predicted"/>
<organism evidence="2 3">
    <name type="scientific">Paxillus rubicundulus Ve08.2h10</name>
    <dbReference type="NCBI Taxonomy" id="930991"/>
    <lineage>
        <taxon>Eukaryota</taxon>
        <taxon>Fungi</taxon>
        <taxon>Dikarya</taxon>
        <taxon>Basidiomycota</taxon>
        <taxon>Agaricomycotina</taxon>
        <taxon>Agaricomycetes</taxon>
        <taxon>Agaricomycetidae</taxon>
        <taxon>Boletales</taxon>
        <taxon>Paxilineae</taxon>
        <taxon>Paxillaceae</taxon>
        <taxon>Paxillus</taxon>
    </lineage>
</organism>
<dbReference type="HOGENOM" id="CLU_2574568_0_0_1"/>
<evidence type="ECO:0000313" key="2">
    <source>
        <dbReference type="EMBL" id="KIL00870.1"/>
    </source>
</evidence>
<reference evidence="2 3" key="1">
    <citation type="submission" date="2014-04" db="EMBL/GenBank/DDBJ databases">
        <authorList>
            <consortium name="DOE Joint Genome Institute"/>
            <person name="Kuo A."/>
            <person name="Kohler A."/>
            <person name="Jargeat P."/>
            <person name="Nagy L.G."/>
            <person name="Floudas D."/>
            <person name="Copeland A."/>
            <person name="Barry K.W."/>
            <person name="Cichocki N."/>
            <person name="Veneault-Fourrey C."/>
            <person name="LaButti K."/>
            <person name="Lindquist E.A."/>
            <person name="Lipzen A."/>
            <person name="Lundell T."/>
            <person name="Morin E."/>
            <person name="Murat C."/>
            <person name="Sun H."/>
            <person name="Tunlid A."/>
            <person name="Henrissat B."/>
            <person name="Grigoriev I.V."/>
            <person name="Hibbett D.S."/>
            <person name="Martin F."/>
            <person name="Nordberg H.P."/>
            <person name="Cantor M.N."/>
            <person name="Hua S.X."/>
        </authorList>
    </citation>
    <scope>NUCLEOTIDE SEQUENCE [LARGE SCALE GENOMIC DNA]</scope>
    <source>
        <strain evidence="2 3">Ve08.2h10</strain>
    </source>
</reference>
<accession>A0A0D0EB14</accession>
<dbReference type="Proteomes" id="UP000054538">
    <property type="component" value="Unassembled WGS sequence"/>
</dbReference>